<dbReference type="EMBL" id="CM031814">
    <property type="protein sequence ID" value="KAG6650096.1"/>
    <property type="molecule type" value="Genomic_DNA"/>
</dbReference>
<accession>A0A8T1Q0E4</accession>
<name>A0A8T1Q0E4_CARIL</name>
<sequence>MVLRIYADSILGDIQTIHRSPDSNHIYQWRDLYLQFTLEENHMFSNVTTRSKNLLNFICFRTAQNLIQVRIFHVQKAYASALSTKPRQRNTLLKKGDENRI</sequence>
<keyword evidence="2" id="KW-1185">Reference proteome</keyword>
<gene>
    <name evidence="1" type="ORF">CIPAW_06G019400</name>
</gene>
<comment type="caution">
    <text evidence="1">The sequence shown here is derived from an EMBL/GenBank/DDBJ whole genome shotgun (WGS) entry which is preliminary data.</text>
</comment>
<dbReference type="Proteomes" id="UP000811609">
    <property type="component" value="Chromosome 6"/>
</dbReference>
<reference evidence="1" key="1">
    <citation type="submission" date="2020-12" db="EMBL/GenBank/DDBJ databases">
        <title>WGS assembly of Carya illinoinensis cv. Pawnee.</title>
        <authorList>
            <person name="Platts A."/>
            <person name="Shu S."/>
            <person name="Wright S."/>
            <person name="Barry K."/>
            <person name="Edger P."/>
            <person name="Pires J.C."/>
            <person name="Schmutz J."/>
        </authorList>
    </citation>
    <scope>NUCLEOTIDE SEQUENCE</scope>
    <source>
        <tissue evidence="1">Leaf</tissue>
    </source>
</reference>
<dbReference type="AlphaFoldDB" id="A0A8T1Q0E4"/>
<evidence type="ECO:0000313" key="2">
    <source>
        <dbReference type="Proteomes" id="UP000811609"/>
    </source>
</evidence>
<protein>
    <submittedName>
        <fullName evidence="1">Uncharacterized protein</fullName>
    </submittedName>
</protein>
<proteinExistence type="predicted"/>
<organism evidence="1 2">
    <name type="scientific">Carya illinoinensis</name>
    <name type="common">Pecan</name>
    <dbReference type="NCBI Taxonomy" id="32201"/>
    <lineage>
        <taxon>Eukaryota</taxon>
        <taxon>Viridiplantae</taxon>
        <taxon>Streptophyta</taxon>
        <taxon>Embryophyta</taxon>
        <taxon>Tracheophyta</taxon>
        <taxon>Spermatophyta</taxon>
        <taxon>Magnoliopsida</taxon>
        <taxon>eudicotyledons</taxon>
        <taxon>Gunneridae</taxon>
        <taxon>Pentapetalae</taxon>
        <taxon>rosids</taxon>
        <taxon>fabids</taxon>
        <taxon>Fagales</taxon>
        <taxon>Juglandaceae</taxon>
        <taxon>Carya</taxon>
    </lineage>
</organism>
<evidence type="ECO:0000313" key="1">
    <source>
        <dbReference type="EMBL" id="KAG6650096.1"/>
    </source>
</evidence>